<dbReference type="RefSeq" id="XP_011292775.1">
    <property type="nucleotide sequence ID" value="XM_011294473.2"/>
</dbReference>
<dbReference type="GeneID" id="105261847"/>
<organism evidence="1">
    <name type="scientific">Musca domestica</name>
    <name type="common">House fly</name>
    <dbReference type="NCBI Taxonomy" id="7370"/>
    <lineage>
        <taxon>Eukaryota</taxon>
        <taxon>Metazoa</taxon>
        <taxon>Ecdysozoa</taxon>
        <taxon>Arthropoda</taxon>
        <taxon>Hexapoda</taxon>
        <taxon>Insecta</taxon>
        <taxon>Pterygota</taxon>
        <taxon>Neoptera</taxon>
        <taxon>Endopterygota</taxon>
        <taxon>Diptera</taxon>
        <taxon>Brachycera</taxon>
        <taxon>Muscomorpha</taxon>
        <taxon>Muscoidea</taxon>
        <taxon>Muscidae</taxon>
        <taxon>Musca</taxon>
    </lineage>
</organism>
<keyword evidence="2" id="KW-1185">Reference proteome</keyword>
<reference evidence="3" key="2">
    <citation type="submission" date="2025-04" db="UniProtKB">
        <authorList>
            <consortium name="RefSeq"/>
        </authorList>
    </citation>
    <scope>IDENTIFICATION</scope>
    <source>
        <strain evidence="3">Aabys</strain>
    </source>
</reference>
<dbReference type="VEuPathDB" id="VectorBase:MDOMA2_010579"/>
<sequence>MGFDRSLIALGKSDMYGLPWLAGTGGIQALTKYCKTVDIESVNIPRTCASLQLGLQKFRDDSQSINTVKETTVIPFRVCSNLLYGTLKIYQQQVNNLYKLSEDLIIRSSKYETKAKNNQKSSQRTVKKRRLTITHSNDIIQNSSINYSEILEDLERISQESHIEKISSDSCSQIKCSSTQFQIREITIREITTTYGIPELDDDCGFGNATNEDIIDFLNYSGQQKNYRASVAERISLKRKSQCGESENNAKHRRYGDETAEQIIYSGGNFMDTDLILTPSRSKSASNHMGNIFNQNNVCTNNTQISFHSSQCPRRKSGYEEDAVCAKRLKLSHDSTINYKDSTCNLMANDLVATPCRERGTIELHSNILKDIKPEIKDEFDVSYKENLPPGDFHNISHIKNDENDSTDIKKKSFLIIDQCIKLEDKDMIDQINRPIRNLRGVTKMSFKKLQIKRMLQAKELLKRFNKRSLLFAAKLKEKSGDLNKSKFQREYISLLHDILKPYYKEDWAFEIYPKWKQSVKSPRKSKKLHNQKRQDVEKSTPIPMQIDDNCNVLYNDNLHVVQDGNPEKISFKDNAFNMSANAEEMPQSNNWRPYYVMIRLLYMWQTSGPEIDANKFCQSPRNRIDKALAFSSLLVLSKSRFVVITQRYKSIEMDKIVLGKAAKNILEKK</sequence>
<dbReference type="Proteomes" id="UP001652621">
    <property type="component" value="Unplaced"/>
</dbReference>
<reference evidence="1" key="1">
    <citation type="submission" date="2020-05" db="UniProtKB">
        <authorList>
            <consortium name="EnsemblMetazoa"/>
        </authorList>
    </citation>
    <scope>IDENTIFICATION</scope>
    <source>
        <strain evidence="1">Aabys</strain>
    </source>
</reference>
<accession>A0A1I8NKR8</accession>
<proteinExistence type="predicted"/>
<gene>
    <name evidence="1" type="primary">105261847</name>
    <name evidence="3" type="synonym">LOC105261847</name>
</gene>
<evidence type="ECO:0000313" key="1">
    <source>
        <dbReference type="EnsemblMetazoa" id="MDOA016736-PA"/>
    </source>
</evidence>
<dbReference type="VEuPathDB" id="VectorBase:MDOA016736"/>
<evidence type="ECO:0000313" key="2">
    <source>
        <dbReference type="Proteomes" id="UP001652621"/>
    </source>
</evidence>
<protein>
    <submittedName>
        <fullName evidence="3">Uncharacterized protein LOC105261847 isoform X1</fullName>
    </submittedName>
</protein>
<evidence type="ECO:0000313" key="3">
    <source>
        <dbReference type="RefSeq" id="XP_011292775.1"/>
    </source>
</evidence>
<dbReference type="EnsemblMetazoa" id="MDOA016736-RA">
    <property type="protein sequence ID" value="MDOA016736-PA"/>
    <property type="gene ID" value="MDOA016736"/>
</dbReference>
<dbReference type="KEGG" id="mde:105261847"/>
<dbReference type="OrthoDB" id="10071381at2759"/>
<dbReference type="AlphaFoldDB" id="A0A1I8NKR8"/>
<name>A0A1I8NKR8_MUSDO</name>